<dbReference type="EMBL" id="HBUE01260897">
    <property type="protein sequence ID" value="CAG6558893.1"/>
    <property type="molecule type" value="Transcribed_RNA"/>
</dbReference>
<dbReference type="AlphaFoldDB" id="A0A8D8DES4"/>
<feature type="region of interest" description="Disordered" evidence="1">
    <location>
        <begin position="76"/>
        <end position="119"/>
    </location>
</feature>
<organism evidence="2">
    <name type="scientific">Culex pipiens</name>
    <name type="common">House mosquito</name>
    <dbReference type="NCBI Taxonomy" id="7175"/>
    <lineage>
        <taxon>Eukaryota</taxon>
        <taxon>Metazoa</taxon>
        <taxon>Ecdysozoa</taxon>
        <taxon>Arthropoda</taxon>
        <taxon>Hexapoda</taxon>
        <taxon>Insecta</taxon>
        <taxon>Pterygota</taxon>
        <taxon>Neoptera</taxon>
        <taxon>Endopterygota</taxon>
        <taxon>Diptera</taxon>
        <taxon>Nematocera</taxon>
        <taxon>Culicoidea</taxon>
        <taxon>Culicidae</taxon>
        <taxon>Culicinae</taxon>
        <taxon>Culicini</taxon>
        <taxon>Culex</taxon>
        <taxon>Culex</taxon>
    </lineage>
</organism>
<feature type="compositionally biased region" description="Basic and acidic residues" evidence="1">
    <location>
        <begin position="94"/>
        <end position="104"/>
    </location>
</feature>
<protein>
    <submittedName>
        <fullName evidence="2">(northern house mosquito) hypothetical protein</fullName>
    </submittedName>
</protein>
<evidence type="ECO:0000313" key="2">
    <source>
        <dbReference type="EMBL" id="CAG6507550.1"/>
    </source>
</evidence>
<name>A0A8D8DES4_CULPI</name>
<reference evidence="2" key="1">
    <citation type="submission" date="2021-05" db="EMBL/GenBank/DDBJ databases">
        <authorList>
            <person name="Alioto T."/>
            <person name="Alioto T."/>
            <person name="Gomez Garrido J."/>
        </authorList>
    </citation>
    <scope>NUCLEOTIDE SEQUENCE</scope>
</reference>
<dbReference type="EMBL" id="HBUE01155799">
    <property type="protein sequence ID" value="CAG6507546.1"/>
    <property type="molecule type" value="Transcribed_RNA"/>
</dbReference>
<proteinExistence type="predicted"/>
<dbReference type="EMBL" id="HBUE01155800">
    <property type="protein sequence ID" value="CAG6507550.1"/>
    <property type="molecule type" value="Transcribed_RNA"/>
</dbReference>
<accession>A0A8D8DES4</accession>
<sequence>MAEMRVGRFRWDADPTSTRRRIRRPKVIITLCSRKHGFWNGIVTRRRVPMWHLHRRKHPQRAGYRYRAPRIQLLRPVAGARVSPPQGVQRGTRQRGEVGAERKPPNNRLPETSGGVRGG</sequence>
<evidence type="ECO:0000256" key="1">
    <source>
        <dbReference type="SAM" id="MobiDB-lite"/>
    </source>
</evidence>
<dbReference type="EMBL" id="HBUE01260898">
    <property type="protein sequence ID" value="CAG6558897.1"/>
    <property type="molecule type" value="Transcribed_RNA"/>
</dbReference>